<feature type="region of interest" description="Disordered" evidence="5">
    <location>
        <begin position="462"/>
        <end position="485"/>
    </location>
</feature>
<feature type="transmembrane region" description="Helical" evidence="6">
    <location>
        <begin position="78"/>
        <end position="95"/>
    </location>
</feature>
<feature type="transmembrane region" description="Helical" evidence="6">
    <location>
        <begin position="279"/>
        <end position="300"/>
    </location>
</feature>
<accession>A0ABV6QL65</accession>
<feature type="transmembrane region" description="Helical" evidence="6">
    <location>
        <begin position="130"/>
        <end position="151"/>
    </location>
</feature>
<feature type="region of interest" description="Disordered" evidence="5">
    <location>
        <begin position="1"/>
        <end position="33"/>
    </location>
</feature>
<organism evidence="8 9">
    <name type="scientific">Kribbella deserti</name>
    <dbReference type="NCBI Taxonomy" id="1926257"/>
    <lineage>
        <taxon>Bacteria</taxon>
        <taxon>Bacillati</taxon>
        <taxon>Actinomycetota</taxon>
        <taxon>Actinomycetes</taxon>
        <taxon>Propionibacteriales</taxon>
        <taxon>Kribbellaceae</taxon>
        <taxon>Kribbella</taxon>
    </lineage>
</organism>
<evidence type="ECO:0000256" key="4">
    <source>
        <dbReference type="ARBA" id="ARBA00023136"/>
    </source>
</evidence>
<dbReference type="InterPro" id="IPR007016">
    <property type="entry name" value="O-antigen_ligase-rel_domated"/>
</dbReference>
<comment type="subcellular location">
    <subcellularLocation>
        <location evidence="1">Membrane</location>
        <topology evidence="1">Multi-pass membrane protein</topology>
    </subcellularLocation>
</comment>
<dbReference type="PANTHER" id="PTHR37422">
    <property type="entry name" value="TEICHURONIC ACID BIOSYNTHESIS PROTEIN TUAE"/>
    <property type="match status" value="1"/>
</dbReference>
<feature type="transmembrane region" description="Helical" evidence="6">
    <location>
        <begin position="205"/>
        <end position="225"/>
    </location>
</feature>
<dbReference type="EMBL" id="JBHLTC010000011">
    <property type="protein sequence ID" value="MFC0624467.1"/>
    <property type="molecule type" value="Genomic_DNA"/>
</dbReference>
<evidence type="ECO:0000259" key="7">
    <source>
        <dbReference type="Pfam" id="PF04932"/>
    </source>
</evidence>
<feature type="transmembrane region" description="Helical" evidence="6">
    <location>
        <begin position="363"/>
        <end position="386"/>
    </location>
</feature>
<evidence type="ECO:0000313" key="8">
    <source>
        <dbReference type="EMBL" id="MFC0624467.1"/>
    </source>
</evidence>
<evidence type="ECO:0000256" key="5">
    <source>
        <dbReference type="SAM" id="MobiDB-lite"/>
    </source>
</evidence>
<feature type="compositionally biased region" description="Basic and acidic residues" evidence="5">
    <location>
        <begin position="474"/>
        <end position="485"/>
    </location>
</feature>
<dbReference type="GO" id="GO:0016874">
    <property type="term" value="F:ligase activity"/>
    <property type="evidence" value="ECO:0007669"/>
    <property type="project" value="UniProtKB-KW"/>
</dbReference>
<comment type="caution">
    <text evidence="8">The sequence shown here is derived from an EMBL/GenBank/DDBJ whole genome shotgun (WGS) entry which is preliminary data.</text>
</comment>
<dbReference type="Proteomes" id="UP001589890">
    <property type="component" value="Unassembled WGS sequence"/>
</dbReference>
<feature type="transmembrane region" description="Helical" evidence="6">
    <location>
        <begin position="38"/>
        <end position="58"/>
    </location>
</feature>
<name>A0ABV6QL65_9ACTN</name>
<keyword evidence="8" id="KW-0436">Ligase</keyword>
<dbReference type="InterPro" id="IPR051533">
    <property type="entry name" value="WaaL-like"/>
</dbReference>
<feature type="transmembrane region" description="Helical" evidence="6">
    <location>
        <begin position="107"/>
        <end position="124"/>
    </location>
</feature>
<evidence type="ECO:0000256" key="1">
    <source>
        <dbReference type="ARBA" id="ARBA00004141"/>
    </source>
</evidence>
<feature type="transmembrane region" description="Helical" evidence="6">
    <location>
        <begin position="237"/>
        <end position="267"/>
    </location>
</feature>
<proteinExistence type="predicted"/>
<keyword evidence="2 6" id="KW-0812">Transmembrane</keyword>
<evidence type="ECO:0000256" key="6">
    <source>
        <dbReference type="SAM" id="Phobius"/>
    </source>
</evidence>
<feature type="transmembrane region" description="Helical" evidence="6">
    <location>
        <begin position="163"/>
        <end position="185"/>
    </location>
</feature>
<sequence length="485" mass="51482">MTGRATGPGPARPLALPGKSARGGSSAAGSPAPRRERLADFAPGGLWVVLWTLLVIDVQPWSARPSAPQGSTDASNSMLKGALLGAVFLVGLIATKPGFRTRVAGTTLVYLGYVLFATATAFLLDEPLTPLLRLIRLATGLLLAMIIWRPLLAVPERLLKAHLYAHVFLAGLIAVGVFVSPSQAWRQISSLGAGYRLQGVILPMLPPRVGEVGALVCGLALIAVLNRRMKPIPGTVLVFGGLTLIALSKTRTAAAALGIGLVLALLLTRKTWFGRLATMLAPLAVVGAFLAVPVLNNWLLRGQGTKQIESLSGRTLAWSYIIEEKVAFQTALIGHGLGNKRVLLRRGEGDIDVQPIDNSWLGLYWETGLLGVALIAVAFILAWVAVVRAPTPYIRASTVMLMGYLTLASINESGLSDLSSMTVHLLVAAAVADADRWRSRVGPGTVSRIGRPDRNLRLAIARASRPVHPSRTAAPRDDPDRKSSS</sequence>
<gene>
    <name evidence="8" type="ORF">ACFFGN_10380</name>
</gene>
<protein>
    <submittedName>
        <fullName evidence="8">O-antigen ligase family protein</fullName>
    </submittedName>
</protein>
<evidence type="ECO:0000313" key="9">
    <source>
        <dbReference type="Proteomes" id="UP001589890"/>
    </source>
</evidence>
<dbReference type="Pfam" id="PF04932">
    <property type="entry name" value="Wzy_C"/>
    <property type="match status" value="1"/>
</dbReference>
<feature type="domain" description="O-antigen ligase-related" evidence="7">
    <location>
        <begin position="238"/>
        <end position="375"/>
    </location>
</feature>
<feature type="compositionally biased region" description="Low complexity" evidence="5">
    <location>
        <begin position="1"/>
        <end position="32"/>
    </location>
</feature>
<keyword evidence="3 6" id="KW-1133">Transmembrane helix</keyword>
<evidence type="ECO:0000256" key="3">
    <source>
        <dbReference type="ARBA" id="ARBA00022989"/>
    </source>
</evidence>
<evidence type="ECO:0000256" key="2">
    <source>
        <dbReference type="ARBA" id="ARBA00022692"/>
    </source>
</evidence>
<reference evidence="8 9" key="1">
    <citation type="submission" date="2024-09" db="EMBL/GenBank/DDBJ databases">
        <authorList>
            <person name="Sun Q."/>
            <person name="Mori K."/>
        </authorList>
    </citation>
    <scope>NUCLEOTIDE SEQUENCE [LARGE SCALE GENOMIC DNA]</scope>
    <source>
        <strain evidence="8 9">CGMCC 1.15906</strain>
    </source>
</reference>
<dbReference type="PANTHER" id="PTHR37422:SF13">
    <property type="entry name" value="LIPOPOLYSACCHARIDE BIOSYNTHESIS PROTEIN PA4999-RELATED"/>
    <property type="match status" value="1"/>
</dbReference>
<dbReference type="RefSeq" id="WP_380045871.1">
    <property type="nucleotide sequence ID" value="NZ_JBHLTC010000011.1"/>
</dbReference>
<keyword evidence="9" id="KW-1185">Reference proteome</keyword>
<keyword evidence="4 6" id="KW-0472">Membrane</keyword>